<proteinExistence type="predicted"/>
<dbReference type="InterPro" id="IPR050400">
    <property type="entry name" value="Bact_Cytoskel_RodZ"/>
</dbReference>
<dbReference type="OrthoDB" id="5243487at2"/>
<name>A0A1T4LJG0_9ACTN</name>
<dbReference type="InterPro" id="IPR001387">
    <property type="entry name" value="Cro/C1-type_HTH"/>
</dbReference>
<dbReference type="SUPFAM" id="SSF47413">
    <property type="entry name" value="lambda repressor-like DNA-binding domains"/>
    <property type="match status" value="1"/>
</dbReference>
<dbReference type="InterPro" id="IPR010982">
    <property type="entry name" value="Lambda_DNA-bd_dom_sf"/>
</dbReference>
<feature type="compositionally biased region" description="Basic and acidic residues" evidence="1">
    <location>
        <begin position="148"/>
        <end position="163"/>
    </location>
</feature>
<organism evidence="3 4">
    <name type="scientific">Marinactinospora thermotolerans DSM 45154</name>
    <dbReference type="NCBI Taxonomy" id="1122192"/>
    <lineage>
        <taxon>Bacteria</taxon>
        <taxon>Bacillati</taxon>
        <taxon>Actinomycetota</taxon>
        <taxon>Actinomycetes</taxon>
        <taxon>Streptosporangiales</taxon>
        <taxon>Nocardiopsidaceae</taxon>
        <taxon>Marinactinospora</taxon>
    </lineage>
</organism>
<keyword evidence="4" id="KW-1185">Reference proteome</keyword>
<dbReference type="GO" id="GO:0003677">
    <property type="term" value="F:DNA binding"/>
    <property type="evidence" value="ECO:0007669"/>
    <property type="project" value="InterPro"/>
</dbReference>
<feature type="compositionally biased region" description="Low complexity" evidence="1">
    <location>
        <begin position="254"/>
        <end position="264"/>
    </location>
</feature>
<feature type="compositionally biased region" description="Pro residues" evidence="1">
    <location>
        <begin position="265"/>
        <end position="274"/>
    </location>
</feature>
<dbReference type="Pfam" id="PF13413">
    <property type="entry name" value="HTH_25"/>
    <property type="match status" value="1"/>
</dbReference>
<dbReference type="EMBL" id="FUWS01000002">
    <property type="protein sequence ID" value="SJZ54574.1"/>
    <property type="molecule type" value="Genomic_DNA"/>
</dbReference>
<dbReference type="CDD" id="cd00093">
    <property type="entry name" value="HTH_XRE"/>
    <property type="match status" value="1"/>
</dbReference>
<dbReference type="Pfam" id="PF13464">
    <property type="entry name" value="RodZ_C"/>
    <property type="match status" value="1"/>
</dbReference>
<gene>
    <name evidence="3" type="ORF">SAMN02745673_00694</name>
</gene>
<dbReference type="RefSeq" id="WP_159457208.1">
    <property type="nucleotide sequence ID" value="NZ_FUWS01000002.1"/>
</dbReference>
<evidence type="ECO:0000256" key="1">
    <source>
        <dbReference type="SAM" id="MobiDB-lite"/>
    </source>
</evidence>
<evidence type="ECO:0000313" key="4">
    <source>
        <dbReference type="Proteomes" id="UP000190637"/>
    </source>
</evidence>
<dbReference type="STRING" id="1122192.SAMN02745673_00694"/>
<dbReference type="AlphaFoldDB" id="A0A1T4LJG0"/>
<evidence type="ECO:0000313" key="3">
    <source>
        <dbReference type="EMBL" id="SJZ54574.1"/>
    </source>
</evidence>
<evidence type="ECO:0000259" key="2">
    <source>
        <dbReference type="Pfam" id="PF13464"/>
    </source>
</evidence>
<dbReference type="InterPro" id="IPR025194">
    <property type="entry name" value="RodZ-like_C"/>
</dbReference>
<feature type="domain" description="Cytoskeleton protein RodZ-like C-terminal" evidence="2">
    <location>
        <begin position="172"/>
        <end position="240"/>
    </location>
</feature>
<feature type="region of interest" description="Disordered" evidence="1">
    <location>
        <begin position="245"/>
        <end position="326"/>
    </location>
</feature>
<reference evidence="3 4" key="1">
    <citation type="submission" date="2017-02" db="EMBL/GenBank/DDBJ databases">
        <authorList>
            <person name="Peterson S.W."/>
        </authorList>
    </citation>
    <scope>NUCLEOTIDE SEQUENCE [LARGE SCALE GENOMIC DNA]</scope>
    <source>
        <strain evidence="3 4">DSM 45154</strain>
    </source>
</reference>
<dbReference type="PANTHER" id="PTHR34475">
    <property type="match status" value="1"/>
</dbReference>
<protein>
    <submittedName>
        <fullName evidence="3">Protein RodZ, contains Xre-like HTH and DUF4115 domains</fullName>
    </submittedName>
</protein>
<dbReference type="PANTHER" id="PTHR34475:SF1">
    <property type="entry name" value="CYTOSKELETON PROTEIN RODZ"/>
    <property type="match status" value="1"/>
</dbReference>
<dbReference type="Proteomes" id="UP000190637">
    <property type="component" value="Unassembled WGS sequence"/>
</dbReference>
<accession>A0A1T4LJG0</accession>
<feature type="region of interest" description="Disordered" evidence="1">
    <location>
        <begin position="142"/>
        <end position="163"/>
    </location>
</feature>
<sequence length="326" mass="34667">MTTIGQTLAGVREQAGRSVAELSERTFITEPVIEAIERDDFAACGGDFYARGHIRAICRVLGIDPEPLIERFNQEHAERAPQPRTADELFVASAPDAVRGPARRRWPVMVAAVITGMGLLAVANAWPRSDDPTAAHIIAVEPSGAPERLTEAKERPDDRPRRVNDGVVVRATAQERTWIGVTTADGRELFAGFLEQGESREWADAKELRVHVGDAGAVSVEANGEAAEVPGPPGQVMQLTFGPEGRTGAVVLDPSQPWRSQQPQPQTPDQPSTPPQRQQPGVGGEGEQGEGLPAQPHTGGPAGGEDTGNRDVPEEEAAAPRPPSAG</sequence>
<dbReference type="Gene3D" id="1.10.260.40">
    <property type="entry name" value="lambda repressor-like DNA-binding domains"/>
    <property type="match status" value="1"/>
</dbReference>